<keyword evidence="2" id="KW-1185">Reference proteome</keyword>
<comment type="caution">
    <text evidence="1">The sequence shown here is derived from an EMBL/GenBank/DDBJ whole genome shotgun (WGS) entry which is preliminary data.</text>
</comment>
<dbReference type="EMBL" id="QZFU01000010">
    <property type="protein sequence ID" value="RJO79287.1"/>
    <property type="molecule type" value="Genomic_DNA"/>
</dbReference>
<dbReference type="AlphaFoldDB" id="A0A3A4KBP2"/>
<dbReference type="Proteomes" id="UP000266677">
    <property type="component" value="Unassembled WGS sequence"/>
</dbReference>
<gene>
    <name evidence="1" type="ORF">D5S18_02860</name>
</gene>
<organism evidence="1 2">
    <name type="scientific">Nocardia panacis</name>
    <dbReference type="NCBI Taxonomy" id="2340916"/>
    <lineage>
        <taxon>Bacteria</taxon>
        <taxon>Bacillati</taxon>
        <taxon>Actinomycetota</taxon>
        <taxon>Actinomycetes</taxon>
        <taxon>Mycobacteriales</taxon>
        <taxon>Nocardiaceae</taxon>
        <taxon>Nocardia</taxon>
    </lineage>
</organism>
<proteinExistence type="predicted"/>
<protein>
    <submittedName>
        <fullName evidence="1">Uncharacterized protein</fullName>
    </submittedName>
</protein>
<accession>A0A3A4KBP2</accession>
<evidence type="ECO:0000313" key="1">
    <source>
        <dbReference type="EMBL" id="RJO79287.1"/>
    </source>
</evidence>
<reference evidence="1 2" key="1">
    <citation type="submission" date="2018-09" db="EMBL/GenBank/DDBJ databases">
        <title>YIM PH21274 draft genome.</title>
        <authorList>
            <person name="Miao C."/>
        </authorList>
    </citation>
    <scope>NUCLEOTIDE SEQUENCE [LARGE SCALE GENOMIC DNA]</scope>
    <source>
        <strain evidence="1 2">YIM PH 21724</strain>
    </source>
</reference>
<name>A0A3A4KBP2_9NOCA</name>
<sequence length="302" mass="33786">MAVRLSRFTGFPLALRLLRGFAPLSLHRFAALVFTLHGQCNAVQVLDNILPPFFPRQFKVEFHLAGLLFAQAKCSKHVSGFFPFLLANRIQALREVFVDFIEPVGIYCPTGFSIFRDLLRLSLDILAELFAHSGGFFTMPGLFSLPLFSRSLDPFAGFCSATLRRLPESLHLPKTFGTFARLHDFPNMFQPFASTVRAVQFVSPKEFELLRYQGLPEFHCAKRIRPRNLQTLVAAGEVLFHRPNFIGYFGVDILPGHPLPCITCDLAGRESGPFFPQLMECPLINLPRLAFPGLGSRAVGAS</sequence>
<evidence type="ECO:0000313" key="2">
    <source>
        <dbReference type="Proteomes" id="UP000266677"/>
    </source>
</evidence>